<dbReference type="InterPro" id="IPR043502">
    <property type="entry name" value="DNA/RNA_pol_sf"/>
</dbReference>
<feature type="coiled-coil region" evidence="2">
    <location>
        <begin position="59"/>
        <end position="86"/>
    </location>
</feature>
<dbReference type="InterPro" id="IPR040676">
    <property type="entry name" value="DUF5641"/>
</dbReference>
<evidence type="ECO:0000256" key="1">
    <source>
        <dbReference type="PROSITE-ProRule" id="PRU00047"/>
    </source>
</evidence>
<dbReference type="GO" id="GO:0071897">
    <property type="term" value="P:DNA biosynthetic process"/>
    <property type="evidence" value="ECO:0007669"/>
    <property type="project" value="UniProtKB-ARBA"/>
</dbReference>
<keyword evidence="1" id="KW-0862">Zinc</keyword>
<dbReference type="PANTHER" id="PTHR47331">
    <property type="entry name" value="PHD-TYPE DOMAIN-CONTAINING PROTEIN"/>
    <property type="match status" value="1"/>
</dbReference>
<dbReference type="SUPFAM" id="SSF53098">
    <property type="entry name" value="Ribonuclease H-like"/>
    <property type="match status" value="1"/>
</dbReference>
<feature type="region of interest" description="Disordered" evidence="3">
    <location>
        <begin position="409"/>
        <end position="431"/>
    </location>
</feature>
<name>A0A8B8FVM4_9HEMI</name>
<organism evidence="6 7">
    <name type="scientific">Sipha flava</name>
    <name type="common">yellow sugarcane aphid</name>
    <dbReference type="NCBI Taxonomy" id="143950"/>
    <lineage>
        <taxon>Eukaryota</taxon>
        <taxon>Metazoa</taxon>
        <taxon>Ecdysozoa</taxon>
        <taxon>Arthropoda</taxon>
        <taxon>Hexapoda</taxon>
        <taxon>Insecta</taxon>
        <taxon>Pterygota</taxon>
        <taxon>Neoptera</taxon>
        <taxon>Paraneoptera</taxon>
        <taxon>Hemiptera</taxon>
        <taxon>Sternorrhyncha</taxon>
        <taxon>Aphidomorpha</taxon>
        <taxon>Aphidoidea</taxon>
        <taxon>Aphididae</taxon>
        <taxon>Sipha</taxon>
    </lineage>
</organism>
<sequence>MVLDSNEQKTLADLKRKRGVVKGALTRVRTFVNKFDPSLQTVSLLEFRQEELPQINRKFEDIQSEIELLVDEEEESELERETFENEYFAIRSQIQELISLEKPHNSTAVNASFPAMNIHRAQLQPIPLPRFNGNIQEWASFFDVFRAMVHNDDSYTAAQKFFYLRSSLEGPALELIRSIPVSDGNYDAVIGQLIQRYDNHSLVVQSHIHSILDCPRVEESNPSTLQVLYSTVSTHVAALKSMGQPVEQWDAWLITIVTRRLDKNTAHSWQLHQRNARLPKYSDLEIFIASRCAAIETSESCTSSFERSCESQIKGSSSKRITSNGASRRVLISANNKSIHPCPCCSEAHRLFMCEQFKGLSVSERLQMARASQICFNCLSSGHMANTCRSTYRCRTCNRNHHSLLHFEKKEKTEEKEQLKGQLPDTGQTSSTSGILVSAPIPAEITTGNSHVFLATALVMVQDKNGGRRQCRAILDSGARINFVSKRYANLLQLTCKKSLLPISGIGDNRLRARSCSELKVESRTNEFNIKITCYVLPNIVGDLAPCSEPAGGWGIPDAVSPFLADPDFHRSQAIDLLIGGGSFFDVLGTKKIPLNIGSVTLHESCFGWLVTGELSNQHSRTPFSMGQTIEDDWKALSSIENTNYGRASKANKRCQEEQETVQHFKQHTMRDEEGRFIVRLPTKKVISEIGATLPMATARFLNVEKRLQHDKHLKAEYIRFMNEYIEMGHIIQVMDDSTQTQNPFYLPHHSVKKASSLTTKVRVVFDASAKSTSGVSLNDALKCGPVVQQDLFSILVRFRKHQFVLTSDIEKIFRQIKVAKEDWDLQRIVWRSSPEELLRSYQLTTVTYGTTPASFLSTYCLIALAKSVEKEYPKASKVIAEDFYMDDLMTGADTEDDCCQLQIDVSSVLISAKLPLRKWCSNSEIVMRKFLSKSIDDPLFVLDIGDDDTVKSLGLQWKPVADHFQYDIVTRSTQGAVTKRAILSDLNKIFDPLGFLSPVLVKGKIFLQQLWSMKIGWDAQLPADIQQRWIHFFDTLEQLKELSIPRKVIPERTDIIDVHGFCDASEEAYGACIYIRTQSTNGKWYSRLLCSKTRVAPLKGSTIPRLELNGALLLAELAQRVAESWQINIHQFKLWTDSTIVLGWLNSQSSRLKTYVANRIAQIMDVTEVNQWNHIGTHENPADITSRGLGPRELLDARLWWKGPPWLEKNEKDWIINTIVNENEELPEVRKVKLVLVANNSANSILEHYSEWNHMLRGVAWLTIYSKYLRKMINEPQSLRILDLNEARKTVLRMVQTECFSKEILSLEKGHEVSRNSKLRSLIPFLRDGLIFVGGRLDNSNMADKHKHPVVLPAAHKVTRMIFEKYHLELLHGGPQLLLSEVRRLYWPLLGRVTARSVVWRCVQCTKAKPRFNHPMMAPLPKDRVQCSRPFTVTGVDFAGPIYIRSGLRRVTAKKAWIAVFVCFSTKAIHLELVDDLSSKSFIATLRCFMSRRGKCAKIYSDNGTNFVGAQRELVSMMKKASVDLTKEGIEWHFNPPAAPHFGGIWESAVKSMKHHLKRVISDHKLTDTEMRTLLCQIEACLNSRPMTPLSSDPSDLAVLTPSHFLIGGAMLLPNEPDISKEEPKGLRRWHLVQNLMQTFWKRWSKEYLPQTQIRDKWKCKILQLVKGDVVIIKDECMPPARWKLGVVVELHPGSDGILRVATLKIANGTQIRRPVIKLCRLLTDKDNV</sequence>
<dbReference type="Gene3D" id="3.30.420.10">
    <property type="entry name" value="Ribonuclease H-like superfamily/Ribonuclease H"/>
    <property type="match status" value="1"/>
</dbReference>
<dbReference type="GO" id="GO:0003676">
    <property type="term" value="F:nucleic acid binding"/>
    <property type="evidence" value="ECO:0007669"/>
    <property type="project" value="InterPro"/>
</dbReference>
<dbReference type="Pfam" id="PF18701">
    <property type="entry name" value="DUF5641"/>
    <property type="match status" value="1"/>
</dbReference>
<dbReference type="PROSITE" id="PS50994">
    <property type="entry name" value="INTEGRASE"/>
    <property type="match status" value="1"/>
</dbReference>
<reference evidence="7" key="1">
    <citation type="submission" date="2025-08" db="UniProtKB">
        <authorList>
            <consortium name="RefSeq"/>
        </authorList>
    </citation>
    <scope>IDENTIFICATION</scope>
    <source>
        <tissue evidence="7">Whole body</tissue>
    </source>
</reference>
<dbReference type="PANTHER" id="PTHR47331:SF1">
    <property type="entry name" value="GAG-LIKE PROTEIN"/>
    <property type="match status" value="1"/>
</dbReference>
<dbReference type="RefSeq" id="XP_025414543.1">
    <property type="nucleotide sequence ID" value="XM_025558758.1"/>
</dbReference>
<evidence type="ECO:0000256" key="2">
    <source>
        <dbReference type="SAM" id="Coils"/>
    </source>
</evidence>
<dbReference type="SUPFAM" id="SSF56672">
    <property type="entry name" value="DNA/RNA polymerases"/>
    <property type="match status" value="1"/>
</dbReference>
<dbReference type="CDD" id="cd00303">
    <property type="entry name" value="retropepsin_like"/>
    <property type="match status" value="1"/>
</dbReference>
<dbReference type="InterPro" id="IPR001878">
    <property type="entry name" value="Znf_CCHC"/>
</dbReference>
<dbReference type="PROSITE" id="PS50158">
    <property type="entry name" value="ZF_CCHC"/>
    <property type="match status" value="1"/>
</dbReference>
<feature type="compositionally biased region" description="Basic and acidic residues" evidence="3">
    <location>
        <begin position="409"/>
        <end position="419"/>
    </location>
</feature>
<proteinExistence type="predicted"/>
<accession>A0A8B8FVM4</accession>
<evidence type="ECO:0000259" key="4">
    <source>
        <dbReference type="PROSITE" id="PS50158"/>
    </source>
</evidence>
<keyword evidence="2" id="KW-0175">Coiled coil</keyword>
<dbReference type="Pfam" id="PF03564">
    <property type="entry name" value="DUF1759"/>
    <property type="match status" value="1"/>
</dbReference>
<evidence type="ECO:0000256" key="3">
    <source>
        <dbReference type="SAM" id="MobiDB-lite"/>
    </source>
</evidence>
<dbReference type="InterPro" id="IPR021109">
    <property type="entry name" value="Peptidase_aspartic_dom_sf"/>
</dbReference>
<dbReference type="InterPro" id="IPR036875">
    <property type="entry name" value="Znf_CCHC_sf"/>
</dbReference>
<dbReference type="Gene3D" id="2.40.70.10">
    <property type="entry name" value="Acid Proteases"/>
    <property type="match status" value="1"/>
</dbReference>
<evidence type="ECO:0000313" key="6">
    <source>
        <dbReference type="Proteomes" id="UP000694846"/>
    </source>
</evidence>
<dbReference type="GO" id="GO:0042575">
    <property type="term" value="C:DNA polymerase complex"/>
    <property type="evidence" value="ECO:0007669"/>
    <property type="project" value="UniProtKB-ARBA"/>
</dbReference>
<dbReference type="Proteomes" id="UP000694846">
    <property type="component" value="Unplaced"/>
</dbReference>
<feature type="domain" description="CCHC-type" evidence="4">
    <location>
        <begin position="375"/>
        <end position="390"/>
    </location>
</feature>
<dbReference type="GO" id="GO:0008270">
    <property type="term" value="F:zinc ion binding"/>
    <property type="evidence" value="ECO:0007669"/>
    <property type="project" value="UniProtKB-KW"/>
</dbReference>
<gene>
    <name evidence="7" type="primary">LOC112686481</name>
</gene>
<keyword evidence="1" id="KW-0479">Metal-binding</keyword>
<dbReference type="SUPFAM" id="SSF57756">
    <property type="entry name" value="Retrovirus zinc finger-like domains"/>
    <property type="match status" value="1"/>
</dbReference>
<dbReference type="InterPro" id="IPR005312">
    <property type="entry name" value="DUF1759"/>
</dbReference>
<dbReference type="InterPro" id="IPR012337">
    <property type="entry name" value="RNaseH-like_sf"/>
</dbReference>
<dbReference type="InterPro" id="IPR001584">
    <property type="entry name" value="Integrase_cat-core"/>
</dbReference>
<protein>
    <submittedName>
        <fullName evidence="7">Uncharacterized protein LOC112686481</fullName>
    </submittedName>
</protein>
<dbReference type="GeneID" id="112686481"/>
<feature type="domain" description="Integrase catalytic" evidence="5">
    <location>
        <begin position="1427"/>
        <end position="1611"/>
    </location>
</feature>
<dbReference type="InterPro" id="IPR036397">
    <property type="entry name" value="RNaseH_sf"/>
</dbReference>
<dbReference type="OrthoDB" id="8046937at2759"/>
<keyword evidence="1" id="KW-0863">Zinc-finger</keyword>
<dbReference type="Pfam" id="PF05380">
    <property type="entry name" value="Peptidase_A17"/>
    <property type="match status" value="1"/>
</dbReference>
<dbReference type="GO" id="GO:0015074">
    <property type="term" value="P:DNA integration"/>
    <property type="evidence" value="ECO:0007669"/>
    <property type="project" value="InterPro"/>
</dbReference>
<evidence type="ECO:0000259" key="5">
    <source>
        <dbReference type="PROSITE" id="PS50994"/>
    </source>
</evidence>
<keyword evidence="6" id="KW-1185">Reference proteome</keyword>
<evidence type="ECO:0000313" key="7">
    <source>
        <dbReference type="RefSeq" id="XP_025414543.1"/>
    </source>
</evidence>
<dbReference type="InterPro" id="IPR008042">
    <property type="entry name" value="Retrotrans_Pao"/>
</dbReference>